<dbReference type="Pfam" id="PF00664">
    <property type="entry name" value="ABC_membrane"/>
    <property type="match status" value="2"/>
</dbReference>
<feature type="domain" description="ABC transporter" evidence="11">
    <location>
        <begin position="1324"/>
        <end position="1581"/>
    </location>
</feature>
<feature type="transmembrane region" description="Helical" evidence="10">
    <location>
        <begin position="79"/>
        <end position="101"/>
    </location>
</feature>
<feature type="domain" description="ABC transmembrane type-1" evidence="12">
    <location>
        <begin position="265"/>
        <end position="578"/>
    </location>
</feature>
<dbReference type="Proteomes" id="UP000242414">
    <property type="component" value="Unassembled WGS sequence"/>
</dbReference>
<feature type="transmembrane region" description="Helical" evidence="10">
    <location>
        <begin position="943"/>
        <end position="965"/>
    </location>
</feature>
<dbReference type="CDD" id="cd03250">
    <property type="entry name" value="ABCC_MRP_domain1"/>
    <property type="match status" value="1"/>
</dbReference>
<feature type="transmembrane region" description="Helical" evidence="10">
    <location>
        <begin position="1045"/>
        <end position="1063"/>
    </location>
</feature>
<feature type="transmembrane region" description="Helical" evidence="10">
    <location>
        <begin position="510"/>
        <end position="538"/>
    </location>
</feature>
<dbReference type="CDD" id="cd18596">
    <property type="entry name" value="ABC_6TM_VMR1_D1_like"/>
    <property type="match status" value="1"/>
</dbReference>
<feature type="transmembrane region" description="Helical" evidence="10">
    <location>
        <begin position="1122"/>
        <end position="1140"/>
    </location>
</feature>
<dbReference type="GO" id="GO:0000329">
    <property type="term" value="C:fungal-type vacuole membrane"/>
    <property type="evidence" value="ECO:0007669"/>
    <property type="project" value="TreeGrafter"/>
</dbReference>
<dbReference type="InterPro" id="IPR036640">
    <property type="entry name" value="ABC1_TM_sf"/>
</dbReference>
<feature type="transmembrane region" description="Helical" evidence="10">
    <location>
        <begin position="436"/>
        <end position="454"/>
    </location>
</feature>
<dbReference type="InterPro" id="IPR027417">
    <property type="entry name" value="P-loop_NTPase"/>
</dbReference>
<dbReference type="InterPro" id="IPR050173">
    <property type="entry name" value="ABC_transporter_C-like"/>
</dbReference>
<dbReference type="CDD" id="cd03244">
    <property type="entry name" value="ABCC_MRP_domain2"/>
    <property type="match status" value="1"/>
</dbReference>
<feature type="compositionally biased region" description="Low complexity" evidence="9">
    <location>
        <begin position="640"/>
        <end position="650"/>
    </location>
</feature>
<reference evidence="13" key="1">
    <citation type="journal article" date="2016" name="Proc. Natl. Acad. Sci. U.S.A.">
        <title>Lipid metabolic changes in an early divergent fungus govern the establishment of a mutualistic symbiosis with endobacteria.</title>
        <authorList>
            <person name="Lastovetsky O.A."/>
            <person name="Gaspar M.L."/>
            <person name="Mondo S.J."/>
            <person name="LaButti K.M."/>
            <person name="Sandor L."/>
            <person name="Grigoriev I.V."/>
            <person name="Henry S.A."/>
            <person name="Pawlowska T.E."/>
        </authorList>
    </citation>
    <scope>NUCLEOTIDE SEQUENCE [LARGE SCALE GENOMIC DNA]</scope>
    <source>
        <strain evidence="13">ATCC 52814</strain>
    </source>
</reference>
<proteinExistence type="predicted"/>
<gene>
    <name evidence="13" type="ORF">BCV72DRAFT_115625</name>
</gene>
<dbReference type="PROSITE" id="PS50929">
    <property type="entry name" value="ABC_TM1F"/>
    <property type="match status" value="2"/>
</dbReference>
<dbReference type="FunFam" id="3.40.50.300:FF:000565">
    <property type="entry name" value="ABC bile acid transporter"/>
    <property type="match status" value="1"/>
</dbReference>
<feature type="transmembrane region" description="Helical" evidence="10">
    <location>
        <begin position="1146"/>
        <end position="1165"/>
    </location>
</feature>
<evidence type="ECO:0000256" key="9">
    <source>
        <dbReference type="SAM" id="MobiDB-lite"/>
    </source>
</evidence>
<feature type="transmembrane region" description="Helical" evidence="10">
    <location>
        <begin position="303"/>
        <end position="320"/>
    </location>
</feature>
<keyword evidence="5" id="KW-0547">Nucleotide-binding</keyword>
<dbReference type="InterPro" id="IPR011527">
    <property type="entry name" value="ABC1_TM_dom"/>
</dbReference>
<keyword evidence="3 10" id="KW-0812">Transmembrane</keyword>
<dbReference type="OrthoDB" id="6500128at2759"/>
<evidence type="ECO:0000256" key="4">
    <source>
        <dbReference type="ARBA" id="ARBA00022737"/>
    </source>
</evidence>
<dbReference type="PROSITE" id="PS50893">
    <property type="entry name" value="ABC_TRANSPORTER_2"/>
    <property type="match status" value="2"/>
</dbReference>
<feature type="region of interest" description="Disordered" evidence="9">
    <location>
        <begin position="355"/>
        <end position="385"/>
    </location>
</feature>
<dbReference type="SUPFAM" id="SSF90123">
    <property type="entry name" value="ABC transporter transmembrane region"/>
    <property type="match status" value="2"/>
</dbReference>
<dbReference type="Gene3D" id="1.20.1560.10">
    <property type="entry name" value="ABC transporter type 1, transmembrane domain"/>
    <property type="match status" value="2"/>
</dbReference>
<dbReference type="InterPro" id="IPR003593">
    <property type="entry name" value="AAA+_ATPase"/>
</dbReference>
<evidence type="ECO:0000256" key="1">
    <source>
        <dbReference type="ARBA" id="ARBA00004141"/>
    </source>
</evidence>
<dbReference type="PANTHER" id="PTHR24223:SF353">
    <property type="entry name" value="ABC TRANSPORTER ATP-BINDING PROTEIN_PERMEASE VMR1-RELATED"/>
    <property type="match status" value="1"/>
</dbReference>
<name>A0A1X0RHI2_RHIZD</name>
<dbReference type="VEuPathDB" id="FungiDB:BCV72DRAFT_115625"/>
<feature type="domain" description="ABC transporter" evidence="11">
    <location>
        <begin position="648"/>
        <end position="892"/>
    </location>
</feature>
<feature type="transmembrane region" description="Helical" evidence="10">
    <location>
        <begin position="264"/>
        <end position="283"/>
    </location>
</feature>
<dbReference type="GO" id="GO:0016887">
    <property type="term" value="F:ATP hydrolysis activity"/>
    <property type="evidence" value="ECO:0007669"/>
    <property type="project" value="InterPro"/>
</dbReference>
<feature type="transmembrane region" description="Helical" evidence="10">
    <location>
        <begin position="544"/>
        <end position="562"/>
    </location>
</feature>
<evidence type="ECO:0008006" key="14">
    <source>
        <dbReference type="Google" id="ProtNLM"/>
    </source>
</evidence>
<evidence type="ECO:0000256" key="10">
    <source>
        <dbReference type="SAM" id="Phobius"/>
    </source>
</evidence>
<feature type="transmembrane region" description="Helical" evidence="10">
    <location>
        <begin position="113"/>
        <end position="135"/>
    </location>
</feature>
<keyword evidence="4" id="KW-0677">Repeat</keyword>
<feature type="transmembrane region" description="Helical" evidence="10">
    <location>
        <begin position="1230"/>
        <end position="1253"/>
    </location>
</feature>
<comment type="subcellular location">
    <subcellularLocation>
        <location evidence="1">Membrane</location>
        <topology evidence="1">Multi-pass membrane protein</topology>
    </subcellularLocation>
</comment>
<keyword evidence="2" id="KW-0813">Transport</keyword>
<keyword evidence="6" id="KW-0067">ATP-binding</keyword>
<evidence type="ECO:0000256" key="7">
    <source>
        <dbReference type="ARBA" id="ARBA00022989"/>
    </source>
</evidence>
<dbReference type="PANTHER" id="PTHR24223">
    <property type="entry name" value="ATP-BINDING CASSETTE SUB-FAMILY C"/>
    <property type="match status" value="1"/>
</dbReference>
<feature type="region of interest" description="Disordered" evidence="9">
    <location>
        <begin position="1442"/>
        <end position="1466"/>
    </location>
</feature>
<keyword evidence="7 10" id="KW-1133">Transmembrane helix</keyword>
<dbReference type="SMART" id="SM00382">
    <property type="entry name" value="AAA"/>
    <property type="match status" value="2"/>
</dbReference>
<feature type="transmembrane region" description="Helical" evidence="10">
    <location>
        <begin position="6"/>
        <end position="24"/>
    </location>
</feature>
<dbReference type="Gene3D" id="3.40.50.300">
    <property type="entry name" value="P-loop containing nucleotide triphosphate hydrolases"/>
    <property type="match status" value="2"/>
</dbReference>
<evidence type="ECO:0000313" key="13">
    <source>
        <dbReference type="EMBL" id="ORE11318.1"/>
    </source>
</evidence>
<feature type="transmembrane region" description="Helical" evidence="10">
    <location>
        <begin position="411"/>
        <end position="430"/>
    </location>
</feature>
<keyword evidence="8 10" id="KW-0472">Membrane</keyword>
<feature type="domain" description="ABC transmembrane type-1" evidence="12">
    <location>
        <begin position="1010"/>
        <end position="1287"/>
    </location>
</feature>
<evidence type="ECO:0000259" key="11">
    <source>
        <dbReference type="PROSITE" id="PS50893"/>
    </source>
</evidence>
<evidence type="ECO:0000259" key="12">
    <source>
        <dbReference type="PROSITE" id="PS50929"/>
    </source>
</evidence>
<dbReference type="GO" id="GO:0140359">
    <property type="term" value="F:ABC-type transporter activity"/>
    <property type="evidence" value="ECO:0007669"/>
    <property type="project" value="InterPro"/>
</dbReference>
<dbReference type="InterPro" id="IPR017871">
    <property type="entry name" value="ABC_transporter-like_CS"/>
</dbReference>
<dbReference type="Pfam" id="PF00005">
    <property type="entry name" value="ABC_tran"/>
    <property type="match status" value="2"/>
</dbReference>
<evidence type="ECO:0000256" key="2">
    <source>
        <dbReference type="ARBA" id="ARBA00022448"/>
    </source>
</evidence>
<sequence>MEEVDQGSTLLGSAACLAVVYLIYERYHNRNKYAVHSEDRSLVVTLKERKFATIALTGTLCIGWLYEIAQYVMSGKRELYAILKLAAYSVSWFISFILALASPSLNHYKDRHYNYVFIFIFSIATLESIFRLLTIPTIRNWDGVVAVVSFTLTLIALTTPQPLHPRNLIHESYEKLETKNGEVYYNNLRLSPEATASALSWWAFQWVNSLVVFGFHNTISYDNLYALTFQHRARDAYEDFKNSLNFYARSKVLRRIYATNKQEIWLQFIFSSLAALVNFASPVFQQLFLGYFEDPAGRPIKIAYMYVFGLFMVGMTRLICNNIQLYAGRRWNVRCFVQLDAELFAKTLHRKDASGRIDEDSKEEKGKDGDKKDDKKEDKKEKEKENDFSSVGKITNLMSVDAEMLANITQMIFLMYNAPLEIAVGIFYLYKLLGTAALVGLVIMVLSFPLSAYVSSKYGKRYTALQNAKDKRNSLLNELLQGIRMVKYFAWEFQWKEKVKEARRTEIKMLLNLVAFEIVTTVLYLSVPIVVTVVSFIWYTKVAGNELTASVAFVSISLFEMLRAPLNMLPEAIIFLAEAKVSLIRICKYLDEPDIDDNLNNQPVEVPEGVSPETVLARLGFEESVFQWHYENENTDKEPTSISTSSSSTTLNPSKSETPVYRLCVPRFNFPTGKLSIVIGATGSGKSSFLHALLGEMDIVSGRVYLPSKVKLQTENYSKIDPEYPSLYLDKVAYVAQQPFLQHASIRDNILFGLPYDEARYKKTLYQCALIKDLGILPDGDRTEIGEKGISLSGGQKQRVSLARAVYSYAKTVLLDDCLSAVDAHTSKHIFKECIMGDLLHGRTVVLVTHHVRLCLPAAKFLVKIDHGNVLGCESIESLKESGQLTQLIGEELETEIDGSTVEDVVDEDKQDDTNIDLDNTAEAAKLIKEEATEKGQVKFKVYATYLAACGGWFFWAAVAFGYAASRCLTFAENWWLKVWAAAYSPSPVNATVQAYVQEGAPFVALATKAPAVPEIFNTLTSVVQNQNVFKTWVFEEKNPVNVDYYIGVYIAISVSCILFEAIRSAMLYWGSIRGARALFDSLVDRIVRAPMRFFDTTPVGRILNRFGKDISVIDLHLARSASFLIECVTAIIAATVVMSAITPEFIITAILIGALYVLIGLFYLRASRELKRLNSVSRSPIYSQFTESLIGVTTIRAYGVEEQFMISVFNKLDTYTTSYYFLWMANRWLYARIEFVGAFVTLSAGVFLLININRIDAGVAGISLFYARSFLEYVYWFIRQYTQVEMNLNSVERVQEYLEIDQEAPAVIEGHRPPAAWPTTGAIEVKDLVVRYAPELDPVLHGISFSTKAHEKIGIVGRTGSGKSTMGLSFFRFLEASEGSISIDGIDIAKIGLEDLRSKITIIPQDAVLFNGTIRSNLDPFDEHTDEAVWEALERAHLANPADRAKHLAGPGSSSSSVDTEENRAPSSIVSLSQKVSEGGSNFSQGQRQLLCLSRALLRNSKIIIMDEATASVDFETDTKIQATIREEFTNSTLLCIAHRLRTIIDYDRVLVLDQGKIIEYDTPYNLLCGNSGTGVFKSMCEQSGEYDILLTMSKESQAHQIEEQRSDNHSKIY</sequence>
<accession>A0A1X0RHI2</accession>
<dbReference type="GO" id="GO:0005524">
    <property type="term" value="F:ATP binding"/>
    <property type="evidence" value="ECO:0007669"/>
    <property type="project" value="UniProtKB-KW"/>
</dbReference>
<dbReference type="EMBL" id="KV921858">
    <property type="protein sequence ID" value="ORE11318.1"/>
    <property type="molecule type" value="Genomic_DNA"/>
</dbReference>
<dbReference type="PROSITE" id="PS00211">
    <property type="entry name" value="ABC_TRANSPORTER_1"/>
    <property type="match status" value="2"/>
</dbReference>
<protein>
    <recommendedName>
        <fullName evidence="14">P-loop containing nucleoside triphosphate hydrolase protein</fullName>
    </recommendedName>
</protein>
<evidence type="ECO:0000256" key="6">
    <source>
        <dbReference type="ARBA" id="ARBA00022840"/>
    </source>
</evidence>
<dbReference type="SUPFAM" id="SSF52540">
    <property type="entry name" value="P-loop containing nucleoside triphosphate hydrolases"/>
    <property type="match status" value="2"/>
</dbReference>
<evidence type="ECO:0000256" key="8">
    <source>
        <dbReference type="ARBA" id="ARBA00023136"/>
    </source>
</evidence>
<organism evidence="13">
    <name type="scientific">Rhizopus microsporus var. microsporus</name>
    <dbReference type="NCBI Taxonomy" id="86635"/>
    <lineage>
        <taxon>Eukaryota</taxon>
        <taxon>Fungi</taxon>
        <taxon>Fungi incertae sedis</taxon>
        <taxon>Mucoromycota</taxon>
        <taxon>Mucoromycotina</taxon>
        <taxon>Mucoromycetes</taxon>
        <taxon>Mucorales</taxon>
        <taxon>Mucorineae</taxon>
        <taxon>Rhizopodaceae</taxon>
        <taxon>Rhizopus</taxon>
    </lineage>
</organism>
<feature type="region of interest" description="Disordered" evidence="9">
    <location>
        <begin position="635"/>
        <end position="654"/>
    </location>
</feature>
<evidence type="ECO:0000256" key="3">
    <source>
        <dbReference type="ARBA" id="ARBA00022692"/>
    </source>
</evidence>
<dbReference type="InterPro" id="IPR003439">
    <property type="entry name" value="ABC_transporter-like_ATP-bd"/>
</dbReference>
<dbReference type="CDD" id="cd18604">
    <property type="entry name" value="ABC_6TM_VMR1_D2_like"/>
    <property type="match status" value="1"/>
</dbReference>
<evidence type="ECO:0000256" key="5">
    <source>
        <dbReference type="ARBA" id="ARBA00022741"/>
    </source>
</evidence>
<feature type="transmembrane region" description="Helical" evidence="10">
    <location>
        <begin position="51"/>
        <end position="73"/>
    </location>
</feature>